<organism evidence="1 2">
    <name type="scientific">Hibiscus sabdariffa</name>
    <name type="common">roselle</name>
    <dbReference type="NCBI Taxonomy" id="183260"/>
    <lineage>
        <taxon>Eukaryota</taxon>
        <taxon>Viridiplantae</taxon>
        <taxon>Streptophyta</taxon>
        <taxon>Embryophyta</taxon>
        <taxon>Tracheophyta</taxon>
        <taxon>Spermatophyta</taxon>
        <taxon>Magnoliopsida</taxon>
        <taxon>eudicotyledons</taxon>
        <taxon>Gunneridae</taxon>
        <taxon>Pentapetalae</taxon>
        <taxon>rosids</taxon>
        <taxon>malvids</taxon>
        <taxon>Malvales</taxon>
        <taxon>Malvaceae</taxon>
        <taxon>Malvoideae</taxon>
        <taxon>Hibiscus</taxon>
    </lineage>
</organism>
<dbReference type="Proteomes" id="UP001472677">
    <property type="component" value="Unassembled WGS sequence"/>
</dbReference>
<evidence type="ECO:0000313" key="2">
    <source>
        <dbReference type="Proteomes" id="UP001472677"/>
    </source>
</evidence>
<gene>
    <name evidence="1" type="ORF">V6N12_037489</name>
</gene>
<reference evidence="1 2" key="1">
    <citation type="journal article" date="2024" name="G3 (Bethesda)">
        <title>Genome assembly of Hibiscus sabdariffa L. provides insights into metabolisms of medicinal natural products.</title>
        <authorList>
            <person name="Kim T."/>
        </authorList>
    </citation>
    <scope>NUCLEOTIDE SEQUENCE [LARGE SCALE GENOMIC DNA]</scope>
    <source>
        <strain evidence="1">TK-2024</strain>
        <tissue evidence="1">Old leaves</tissue>
    </source>
</reference>
<sequence>MLSGELETILKKLSPTTRPCEATHCCCRSNGRNKSISHMLTSSLCYTYAICNPEKILTLGQHSKAFGSTHMDDSGDATTELSLMDTESHRLRLIHKATSEEET</sequence>
<keyword evidence="2" id="KW-1185">Reference proteome</keyword>
<dbReference type="EMBL" id="JBBPBM010000510">
    <property type="protein sequence ID" value="KAK8494676.1"/>
    <property type="molecule type" value="Genomic_DNA"/>
</dbReference>
<protein>
    <submittedName>
        <fullName evidence="1">Uncharacterized protein</fullName>
    </submittedName>
</protein>
<comment type="caution">
    <text evidence="1">The sequence shown here is derived from an EMBL/GenBank/DDBJ whole genome shotgun (WGS) entry which is preliminary data.</text>
</comment>
<evidence type="ECO:0000313" key="1">
    <source>
        <dbReference type="EMBL" id="KAK8494676.1"/>
    </source>
</evidence>
<name>A0ABR2AMW2_9ROSI</name>
<accession>A0ABR2AMW2</accession>
<proteinExistence type="predicted"/>